<proteinExistence type="predicted"/>
<reference evidence="2 3" key="1">
    <citation type="submission" date="2023-03" db="EMBL/GenBank/DDBJ databases">
        <title>WGS of Gossypium arboreum.</title>
        <authorList>
            <person name="Yu D."/>
        </authorList>
    </citation>
    <scope>NUCLEOTIDE SEQUENCE [LARGE SCALE GENOMIC DNA]</scope>
    <source>
        <tissue evidence="2">Leaf</tissue>
    </source>
</reference>
<dbReference type="PANTHER" id="PTHR47481">
    <property type="match status" value="1"/>
</dbReference>
<accession>A0ABR0PNY7</accession>
<evidence type="ECO:0000256" key="1">
    <source>
        <dbReference type="SAM" id="MobiDB-lite"/>
    </source>
</evidence>
<organism evidence="2 3">
    <name type="scientific">Gossypium arboreum</name>
    <name type="common">Tree cotton</name>
    <name type="synonym">Gossypium nanking</name>
    <dbReference type="NCBI Taxonomy" id="29729"/>
    <lineage>
        <taxon>Eukaryota</taxon>
        <taxon>Viridiplantae</taxon>
        <taxon>Streptophyta</taxon>
        <taxon>Embryophyta</taxon>
        <taxon>Tracheophyta</taxon>
        <taxon>Spermatophyta</taxon>
        <taxon>Magnoliopsida</taxon>
        <taxon>eudicotyledons</taxon>
        <taxon>Gunneridae</taxon>
        <taxon>Pentapetalae</taxon>
        <taxon>rosids</taxon>
        <taxon>malvids</taxon>
        <taxon>Malvales</taxon>
        <taxon>Malvaceae</taxon>
        <taxon>Malvoideae</taxon>
        <taxon>Gossypium</taxon>
    </lineage>
</organism>
<feature type="region of interest" description="Disordered" evidence="1">
    <location>
        <begin position="222"/>
        <end position="246"/>
    </location>
</feature>
<gene>
    <name evidence="2" type="ORF">PVK06_020902</name>
</gene>
<dbReference type="EMBL" id="JARKNE010000006">
    <property type="protein sequence ID" value="KAK5826001.1"/>
    <property type="molecule type" value="Genomic_DNA"/>
</dbReference>
<protein>
    <submittedName>
        <fullName evidence="2">Uncharacterized protein</fullName>
    </submittedName>
</protein>
<dbReference type="PANTHER" id="PTHR47481:SF10">
    <property type="entry name" value="COPIA-LIKE POLYPROTEIN_RETROTRANSPOSON"/>
    <property type="match status" value="1"/>
</dbReference>
<comment type="caution">
    <text evidence="2">The sequence shown here is derived from an EMBL/GenBank/DDBJ whole genome shotgun (WGS) entry which is preliminary data.</text>
</comment>
<sequence length="406" mass="43714">MTTTHSADFDSAELNGSTFLGDQVVTSFPRHDVVKLDEASFIQSSDGGLVVNPAVLVFDQQDSLLTSWLLSTISPSFLSSFTDVKTAHDVWLMANSLFAADSSTKQSQLRHELHSLRKASGSYISEAKRSVVLLAGLSSDFDSIVSSASLSSSPFPFQRLVDALIECKSCQAWSIQEVLVAANTVEGSSLPSIDNSLRGGDMQSFWALAQHCYYRYHRDEPSPVDTSAPRRGGFVPGTNGRDDERMKDMGLGQNWGIAGQNWRPHPWPNYAGATWAPRKTHVGAKTYGFNPFVPRGDGLPTNVDQPIYDNRHAVGPNQNAMGINHGDTSLGHSSGQVAPRSRGPIKAHPHDGTFVPEPSANCVGNASWCPDSGATHHVCRNDSNLHGSTPYSGHPDTGNLTVGPSS</sequence>
<dbReference type="Proteomes" id="UP001358586">
    <property type="component" value="Chromosome 6"/>
</dbReference>
<evidence type="ECO:0000313" key="2">
    <source>
        <dbReference type="EMBL" id="KAK5826001.1"/>
    </source>
</evidence>
<keyword evidence="3" id="KW-1185">Reference proteome</keyword>
<evidence type="ECO:0000313" key="3">
    <source>
        <dbReference type="Proteomes" id="UP001358586"/>
    </source>
</evidence>
<feature type="region of interest" description="Disordered" evidence="1">
    <location>
        <begin position="386"/>
        <end position="406"/>
    </location>
</feature>
<name>A0ABR0PNY7_GOSAR</name>